<evidence type="ECO:0000256" key="7">
    <source>
        <dbReference type="HAMAP-Rule" id="MF_00227"/>
    </source>
</evidence>
<dbReference type="RefSeq" id="WP_163651829.1">
    <property type="nucleotide sequence ID" value="NZ_JAAGRN010000002.1"/>
</dbReference>
<dbReference type="GO" id="GO:0042781">
    <property type="term" value="F:3'-tRNA processing endoribonuclease activity"/>
    <property type="evidence" value="ECO:0007669"/>
    <property type="project" value="TreeGrafter"/>
</dbReference>
<evidence type="ECO:0000256" key="3">
    <source>
        <dbReference type="ARBA" id="ARBA00022722"/>
    </source>
</evidence>
<dbReference type="GO" id="GO:0001682">
    <property type="term" value="P:tRNA 5'-leader removal"/>
    <property type="evidence" value="ECO:0007669"/>
    <property type="project" value="UniProtKB-UniRule"/>
</dbReference>
<comment type="subunit">
    <text evidence="7">Consists of a catalytic RNA component (M1 or rnpB) and a protein subunit.</text>
</comment>
<dbReference type="InterPro" id="IPR014721">
    <property type="entry name" value="Ribsml_uS5_D2-typ_fold_subgr"/>
</dbReference>
<dbReference type="HAMAP" id="MF_00227">
    <property type="entry name" value="RNase_P"/>
    <property type="match status" value="1"/>
</dbReference>
<reference evidence="8" key="1">
    <citation type="submission" date="2020-02" db="EMBL/GenBank/DDBJ databases">
        <authorList>
            <person name="Chen W.-M."/>
        </authorList>
    </citation>
    <scope>NUCLEOTIDE SEQUENCE</scope>
    <source>
        <strain evidence="8">NBD-18</strain>
    </source>
</reference>
<dbReference type="GO" id="GO:0030677">
    <property type="term" value="C:ribonuclease P complex"/>
    <property type="evidence" value="ECO:0007669"/>
    <property type="project" value="TreeGrafter"/>
</dbReference>
<comment type="function">
    <text evidence="1 7">RNaseP catalyzes the removal of the 5'-leader sequence from pre-tRNA to produce the mature 5'-terminus. It can also cleave other RNA substrates such as 4.5S RNA. The protein component plays an auxiliary but essential role in vivo by binding to the 5'-leader sequence and broadening the substrate specificity of the ribozyme.</text>
</comment>
<dbReference type="GO" id="GO:0004526">
    <property type="term" value="F:ribonuclease P activity"/>
    <property type="evidence" value="ECO:0007669"/>
    <property type="project" value="UniProtKB-UniRule"/>
</dbReference>
<dbReference type="InterPro" id="IPR020539">
    <property type="entry name" value="RNase_P_CS"/>
</dbReference>
<keyword evidence="6 7" id="KW-0694">RNA-binding</keyword>
<evidence type="ECO:0000256" key="2">
    <source>
        <dbReference type="ARBA" id="ARBA00022694"/>
    </source>
</evidence>
<evidence type="ECO:0000256" key="5">
    <source>
        <dbReference type="ARBA" id="ARBA00022801"/>
    </source>
</evidence>
<keyword evidence="5 7" id="KW-0378">Hydrolase</keyword>
<protein>
    <recommendedName>
        <fullName evidence="7">Ribonuclease P protein component</fullName>
        <shortName evidence="7">RNase P protein</shortName>
        <shortName evidence="7">RNaseP protein</shortName>
        <ecNumber evidence="7">3.1.26.5</ecNumber>
    </recommendedName>
    <alternativeName>
        <fullName evidence="7">Protein C5</fullName>
    </alternativeName>
</protein>
<dbReference type="PANTHER" id="PTHR33992:SF1">
    <property type="entry name" value="RIBONUCLEASE P PROTEIN COMPONENT"/>
    <property type="match status" value="1"/>
</dbReference>
<dbReference type="EMBL" id="JAAGRN010000002">
    <property type="protein sequence ID" value="NDY82428.1"/>
    <property type="molecule type" value="Genomic_DNA"/>
</dbReference>
<comment type="catalytic activity">
    <reaction evidence="7">
        <text>Endonucleolytic cleavage of RNA, removing 5'-extranucleotides from tRNA precursor.</text>
        <dbReference type="EC" id="3.1.26.5"/>
    </reaction>
</comment>
<dbReference type="AlphaFoldDB" id="A0A6B2QXN0"/>
<evidence type="ECO:0000256" key="6">
    <source>
        <dbReference type="ARBA" id="ARBA00022884"/>
    </source>
</evidence>
<dbReference type="GO" id="GO:0000049">
    <property type="term" value="F:tRNA binding"/>
    <property type="evidence" value="ECO:0007669"/>
    <property type="project" value="UniProtKB-UniRule"/>
</dbReference>
<proteinExistence type="inferred from homology"/>
<gene>
    <name evidence="7 8" type="primary">rnpA</name>
    <name evidence="8" type="ORF">G3I67_04190</name>
</gene>
<keyword evidence="2 7" id="KW-0819">tRNA processing</keyword>
<keyword evidence="3 7" id="KW-0540">Nuclease</keyword>
<dbReference type="SUPFAM" id="SSF54211">
    <property type="entry name" value="Ribosomal protein S5 domain 2-like"/>
    <property type="match status" value="1"/>
</dbReference>
<dbReference type="PROSITE" id="PS00648">
    <property type="entry name" value="RIBONUCLEASE_P"/>
    <property type="match status" value="1"/>
</dbReference>
<dbReference type="Gene3D" id="3.30.230.10">
    <property type="match status" value="1"/>
</dbReference>
<comment type="caution">
    <text evidence="8">The sequence shown here is derived from an EMBL/GenBank/DDBJ whole genome shotgun (WGS) entry which is preliminary data.</text>
</comment>
<name>A0A6B2QXN0_9BURK</name>
<evidence type="ECO:0000256" key="1">
    <source>
        <dbReference type="ARBA" id="ARBA00002663"/>
    </source>
</evidence>
<evidence type="ECO:0000313" key="8">
    <source>
        <dbReference type="EMBL" id="NDY82428.1"/>
    </source>
</evidence>
<dbReference type="Pfam" id="PF00825">
    <property type="entry name" value="Ribonuclease_P"/>
    <property type="match status" value="1"/>
</dbReference>
<accession>A0A6B2QXN0</accession>
<comment type="similarity">
    <text evidence="7">Belongs to the RnpA family.</text>
</comment>
<dbReference type="InterPro" id="IPR000100">
    <property type="entry name" value="RNase_P"/>
</dbReference>
<keyword evidence="4 7" id="KW-0255">Endonuclease</keyword>
<dbReference type="EC" id="3.1.26.5" evidence="7"/>
<sequence length="143" mass="16087">MSRATFPAAARMHRPTEFAAALAGKRIARGAFFIVTAKFHSVLASNSYDLPKTTSVDLNKSTLVVPKIARLGLIMAKRFAVHASTRNALKRVVRESFRAQRHDLPVADFVVRLNMKIHDMTLSELKYAARQEVDAHFLKARRK</sequence>
<organism evidence="8">
    <name type="scientific">Sheuella amnicola</name>
    <dbReference type="NCBI Taxonomy" id="2707330"/>
    <lineage>
        <taxon>Bacteria</taxon>
        <taxon>Pseudomonadati</taxon>
        <taxon>Pseudomonadota</taxon>
        <taxon>Betaproteobacteria</taxon>
        <taxon>Burkholderiales</taxon>
        <taxon>Alcaligenaceae</taxon>
        <taxon>Sheuella</taxon>
    </lineage>
</organism>
<evidence type="ECO:0000256" key="4">
    <source>
        <dbReference type="ARBA" id="ARBA00022759"/>
    </source>
</evidence>
<dbReference type="PANTHER" id="PTHR33992">
    <property type="entry name" value="RIBONUCLEASE P PROTEIN COMPONENT"/>
    <property type="match status" value="1"/>
</dbReference>
<dbReference type="InterPro" id="IPR020568">
    <property type="entry name" value="Ribosomal_Su5_D2-typ_SF"/>
</dbReference>